<evidence type="ECO:0000256" key="7">
    <source>
        <dbReference type="HAMAP-Rule" id="MF_01302"/>
    </source>
</evidence>
<comment type="caution">
    <text evidence="9">The sequence shown here is derived from an EMBL/GenBank/DDBJ whole genome shotgun (WGS) entry which is preliminary data.</text>
</comment>
<dbReference type="GO" id="GO:0003735">
    <property type="term" value="F:structural constituent of ribosome"/>
    <property type="evidence" value="ECO:0007669"/>
    <property type="project" value="InterPro"/>
</dbReference>
<evidence type="ECO:0000313" key="10">
    <source>
        <dbReference type="Proteomes" id="UP000177626"/>
    </source>
</evidence>
<keyword evidence="2 7" id="KW-0699">rRNA-binding</keyword>
<dbReference type="InterPro" id="IPR000630">
    <property type="entry name" value="Ribosomal_uS8"/>
</dbReference>
<dbReference type="PROSITE" id="PS00053">
    <property type="entry name" value="RIBOSOMAL_S8"/>
    <property type="match status" value="1"/>
</dbReference>
<dbReference type="Gene3D" id="3.30.1490.10">
    <property type="match status" value="1"/>
</dbReference>
<dbReference type="HAMAP" id="MF_01302_B">
    <property type="entry name" value="Ribosomal_uS8_B"/>
    <property type="match status" value="1"/>
</dbReference>
<dbReference type="GO" id="GO:0005737">
    <property type="term" value="C:cytoplasm"/>
    <property type="evidence" value="ECO:0007669"/>
    <property type="project" value="UniProtKB-ARBA"/>
</dbReference>
<dbReference type="PANTHER" id="PTHR11758">
    <property type="entry name" value="40S RIBOSOMAL PROTEIN S15A"/>
    <property type="match status" value="1"/>
</dbReference>
<dbReference type="InterPro" id="IPR047863">
    <property type="entry name" value="Ribosomal_uS8_CS"/>
</dbReference>
<evidence type="ECO:0000256" key="6">
    <source>
        <dbReference type="ARBA" id="ARBA00035258"/>
    </source>
</evidence>
<dbReference type="FunFam" id="3.30.1490.10:FF:000001">
    <property type="entry name" value="30S ribosomal protein S8"/>
    <property type="match status" value="1"/>
</dbReference>
<keyword evidence="4 7" id="KW-0689">Ribosomal protein</keyword>
<name>A0A1G2BYG9_9BACT</name>
<gene>
    <name evidence="7" type="primary">rpsH</name>
    <name evidence="9" type="ORF">A2406_01805</name>
</gene>
<dbReference type="Proteomes" id="UP000177626">
    <property type="component" value="Unassembled WGS sequence"/>
</dbReference>
<dbReference type="GO" id="GO:0006412">
    <property type="term" value="P:translation"/>
    <property type="evidence" value="ECO:0007669"/>
    <property type="project" value="UniProtKB-UniRule"/>
</dbReference>
<dbReference type="SUPFAM" id="SSF56047">
    <property type="entry name" value="Ribosomal protein S8"/>
    <property type="match status" value="1"/>
</dbReference>
<comment type="subunit">
    <text evidence="7">Part of the 30S ribosomal subunit. Contacts proteins S5 and S12.</text>
</comment>
<evidence type="ECO:0000256" key="1">
    <source>
        <dbReference type="ARBA" id="ARBA00006471"/>
    </source>
</evidence>
<dbReference type="Gene3D" id="3.30.1370.30">
    <property type="match status" value="1"/>
</dbReference>
<evidence type="ECO:0000256" key="2">
    <source>
        <dbReference type="ARBA" id="ARBA00022730"/>
    </source>
</evidence>
<comment type="function">
    <text evidence="7">One of the primary rRNA binding proteins, it binds directly to 16S rRNA central domain where it helps coordinate assembly of the platform of the 30S subunit.</text>
</comment>
<dbReference type="Pfam" id="PF00410">
    <property type="entry name" value="Ribosomal_S8"/>
    <property type="match status" value="1"/>
</dbReference>
<dbReference type="GO" id="GO:0005840">
    <property type="term" value="C:ribosome"/>
    <property type="evidence" value="ECO:0007669"/>
    <property type="project" value="UniProtKB-KW"/>
</dbReference>
<reference evidence="9 10" key="1">
    <citation type="journal article" date="2016" name="Nat. Commun.">
        <title>Thousands of microbial genomes shed light on interconnected biogeochemical processes in an aquifer system.</title>
        <authorList>
            <person name="Anantharaman K."/>
            <person name="Brown C.T."/>
            <person name="Hug L.A."/>
            <person name="Sharon I."/>
            <person name="Castelle C.J."/>
            <person name="Probst A.J."/>
            <person name="Thomas B.C."/>
            <person name="Singh A."/>
            <person name="Wilkins M.J."/>
            <person name="Karaoz U."/>
            <person name="Brodie E.L."/>
            <person name="Williams K.H."/>
            <person name="Hubbard S.S."/>
            <person name="Banfield J.F."/>
        </authorList>
    </citation>
    <scope>NUCLEOTIDE SEQUENCE [LARGE SCALE GENOMIC DNA]</scope>
</reference>
<dbReference type="GO" id="GO:1990904">
    <property type="term" value="C:ribonucleoprotein complex"/>
    <property type="evidence" value="ECO:0007669"/>
    <property type="project" value="UniProtKB-KW"/>
</dbReference>
<dbReference type="EMBL" id="MHKQ01000011">
    <property type="protein sequence ID" value="OGY94193.1"/>
    <property type="molecule type" value="Genomic_DNA"/>
</dbReference>
<comment type="similarity">
    <text evidence="1 7 8">Belongs to the universal ribosomal protein uS8 family.</text>
</comment>
<evidence type="ECO:0000256" key="3">
    <source>
        <dbReference type="ARBA" id="ARBA00022884"/>
    </source>
</evidence>
<keyword evidence="5 7" id="KW-0687">Ribonucleoprotein</keyword>
<sequence length="129" mass="14458">MTDPIADMLTRIRNAAAVKKVEVVLPYSKLKFNIAKILEKESYISKVEKIKTGKFDELKIELKYTSHGPAIRHIKRISKPGQRIYSAGKELPRVLNGYGLAILSTSKGIMTNKEAKSQNIGGELVCEIW</sequence>
<protein>
    <recommendedName>
        <fullName evidence="6 7">Small ribosomal subunit protein uS8</fullName>
    </recommendedName>
</protein>
<keyword evidence="3 7" id="KW-0694">RNA-binding</keyword>
<dbReference type="NCBIfam" id="NF001109">
    <property type="entry name" value="PRK00136.1"/>
    <property type="match status" value="1"/>
</dbReference>
<dbReference type="AlphaFoldDB" id="A0A1G2BYG9"/>
<evidence type="ECO:0000256" key="5">
    <source>
        <dbReference type="ARBA" id="ARBA00023274"/>
    </source>
</evidence>
<organism evidence="9 10">
    <name type="scientific">Candidatus Komeilibacteria bacterium RIFOXYC1_FULL_37_11</name>
    <dbReference type="NCBI Taxonomy" id="1798555"/>
    <lineage>
        <taxon>Bacteria</taxon>
        <taxon>Candidatus Komeiliibacteriota</taxon>
    </lineage>
</organism>
<evidence type="ECO:0000313" key="9">
    <source>
        <dbReference type="EMBL" id="OGY94193.1"/>
    </source>
</evidence>
<dbReference type="InterPro" id="IPR035987">
    <property type="entry name" value="Ribosomal_uS8_sf"/>
</dbReference>
<evidence type="ECO:0000256" key="4">
    <source>
        <dbReference type="ARBA" id="ARBA00022980"/>
    </source>
</evidence>
<dbReference type="FunFam" id="3.30.1370.30:FF:000002">
    <property type="entry name" value="30S ribosomal protein S8"/>
    <property type="match status" value="1"/>
</dbReference>
<evidence type="ECO:0000256" key="8">
    <source>
        <dbReference type="RuleBase" id="RU003660"/>
    </source>
</evidence>
<dbReference type="GO" id="GO:0019843">
    <property type="term" value="F:rRNA binding"/>
    <property type="evidence" value="ECO:0007669"/>
    <property type="project" value="UniProtKB-UniRule"/>
</dbReference>
<proteinExistence type="inferred from homology"/>
<accession>A0A1G2BYG9</accession>